<sequence>MSRIQELPIIAIQFYATAPYPCSYLPEQIARSQVATPSHAIGEDVYSNLVNAGFRRSGLFTYRPYCDDCKACIATRIPVQHFEPNRSQRRSWKRHSGLQAQVLSLAHHEEHYRLYQDYQAQRHHGSQMENDNQEQYMQFLLQSRVNSRIVEFRDGPDDPHPGRLRMVSMIDVVEQGISSVYTFYDASMPNSSYGTYSILWQINQVQQLGLPYLYLGYYIAQSPKMAYKAKFAPIEGLIDDQWQLLMPPNLEHD</sequence>
<evidence type="ECO:0000256" key="1">
    <source>
        <dbReference type="ARBA" id="ARBA00022490"/>
    </source>
</evidence>
<comment type="similarity">
    <text evidence="4">Belongs to the R-transferase family. Bpt subfamily.</text>
</comment>
<dbReference type="PANTHER" id="PTHR21367:SF1">
    <property type="entry name" value="ARGINYL-TRNA--PROTEIN TRANSFERASE 1"/>
    <property type="match status" value="1"/>
</dbReference>
<dbReference type="Pfam" id="PF04376">
    <property type="entry name" value="ATE_N"/>
    <property type="match status" value="1"/>
</dbReference>
<dbReference type="InterPro" id="IPR007471">
    <property type="entry name" value="N-end_Aminoacyl_Trfase_N"/>
</dbReference>
<dbReference type="EC" id="2.3.2.29" evidence="4"/>
<keyword evidence="3 4" id="KW-0012">Acyltransferase</keyword>
<dbReference type="SUPFAM" id="SSF55729">
    <property type="entry name" value="Acyl-CoA N-acyltransferases (Nat)"/>
    <property type="match status" value="1"/>
</dbReference>
<dbReference type="NCBIfam" id="NF002346">
    <property type="entry name" value="PRK01305.2-3"/>
    <property type="match status" value="1"/>
</dbReference>
<dbReference type="InterPro" id="IPR017138">
    <property type="entry name" value="Asp_Glu_LeuTrfase"/>
</dbReference>
<dbReference type="InterPro" id="IPR007472">
    <property type="entry name" value="N-end_Aminoacyl_Trfase_C"/>
</dbReference>
<dbReference type="NCBIfam" id="NF002341">
    <property type="entry name" value="PRK01305.1-1"/>
    <property type="match status" value="1"/>
</dbReference>
<dbReference type="HAMAP" id="MF_00689">
    <property type="entry name" value="Bpt"/>
    <property type="match status" value="1"/>
</dbReference>
<dbReference type="InterPro" id="IPR016181">
    <property type="entry name" value="Acyl_CoA_acyltransferase"/>
</dbReference>
<comment type="subcellular location">
    <subcellularLocation>
        <location evidence="4">Cytoplasm</location>
    </subcellularLocation>
</comment>
<dbReference type="GO" id="GO:0008914">
    <property type="term" value="F:leucyl-tRNA--protein transferase activity"/>
    <property type="evidence" value="ECO:0007669"/>
    <property type="project" value="UniProtKB-UniRule"/>
</dbReference>
<keyword evidence="1 4" id="KW-0963">Cytoplasm</keyword>
<dbReference type="GO" id="GO:0005737">
    <property type="term" value="C:cytoplasm"/>
    <property type="evidence" value="ECO:0007669"/>
    <property type="project" value="UniProtKB-SubCell"/>
</dbReference>
<dbReference type="Pfam" id="PF04377">
    <property type="entry name" value="ATE_C"/>
    <property type="match status" value="1"/>
</dbReference>
<accession>A0AAU8A478</accession>
<evidence type="ECO:0000256" key="4">
    <source>
        <dbReference type="HAMAP-Rule" id="MF_00689"/>
    </source>
</evidence>
<protein>
    <recommendedName>
        <fullName evidence="4">Aspartate/glutamate leucyltransferase</fullName>
        <ecNumber evidence="4">2.3.2.29</ecNumber>
    </recommendedName>
</protein>
<dbReference type="GO" id="GO:0004057">
    <property type="term" value="F:arginyl-tRNA--protein transferase activity"/>
    <property type="evidence" value="ECO:0007669"/>
    <property type="project" value="InterPro"/>
</dbReference>
<evidence type="ECO:0000256" key="2">
    <source>
        <dbReference type="ARBA" id="ARBA00022679"/>
    </source>
</evidence>
<dbReference type="GO" id="GO:0071596">
    <property type="term" value="P:ubiquitin-dependent protein catabolic process via the N-end rule pathway"/>
    <property type="evidence" value="ECO:0007669"/>
    <property type="project" value="InterPro"/>
</dbReference>
<name>A0AAU8A478_9BURK</name>
<reference evidence="7" key="1">
    <citation type="submission" date="2022-06" db="EMBL/GenBank/DDBJ databases">
        <title>New Polynucleobacter species.</title>
        <authorList>
            <person name="Hahn M.W."/>
        </authorList>
    </citation>
    <scope>NUCLEOTIDE SEQUENCE</scope>
    <source>
        <strain evidence="7">UK-FUSCHL-C3</strain>
    </source>
</reference>
<comment type="catalytic activity">
    <reaction evidence="4">
        <text>N-terminal L-glutamyl-[protein] + L-leucyl-tRNA(Leu) = N-terminal L-leucyl-L-glutamyl-[protein] + tRNA(Leu) + H(+)</text>
        <dbReference type="Rhea" id="RHEA:50412"/>
        <dbReference type="Rhea" id="RHEA-COMP:9613"/>
        <dbReference type="Rhea" id="RHEA-COMP:9622"/>
        <dbReference type="Rhea" id="RHEA-COMP:12664"/>
        <dbReference type="Rhea" id="RHEA-COMP:12668"/>
        <dbReference type="ChEBI" id="CHEBI:15378"/>
        <dbReference type="ChEBI" id="CHEBI:64721"/>
        <dbReference type="ChEBI" id="CHEBI:78442"/>
        <dbReference type="ChEBI" id="CHEBI:78494"/>
        <dbReference type="ChEBI" id="CHEBI:133041"/>
        <dbReference type="EC" id="2.3.2.29"/>
    </reaction>
</comment>
<dbReference type="InterPro" id="IPR030700">
    <property type="entry name" value="N-end_Aminoacyl_Trfase"/>
</dbReference>
<dbReference type="PANTHER" id="PTHR21367">
    <property type="entry name" value="ARGININE-TRNA-PROTEIN TRANSFERASE 1"/>
    <property type="match status" value="1"/>
</dbReference>
<organism evidence="7">
    <name type="scientific">Polynucleobacter sp. UK-FUSCHL-C3</name>
    <dbReference type="NCBI Taxonomy" id="2955208"/>
    <lineage>
        <taxon>Bacteria</taxon>
        <taxon>Pseudomonadati</taxon>
        <taxon>Pseudomonadota</taxon>
        <taxon>Betaproteobacteria</taxon>
        <taxon>Burkholderiales</taxon>
        <taxon>Burkholderiaceae</taxon>
        <taxon>Polynucleobacter</taxon>
    </lineage>
</organism>
<evidence type="ECO:0000313" key="7">
    <source>
        <dbReference type="EMBL" id="XCC58459.1"/>
    </source>
</evidence>
<feature type="domain" description="N-end rule aminoacyl transferase C-terminal" evidence="6">
    <location>
        <begin position="110"/>
        <end position="237"/>
    </location>
</feature>
<comment type="function">
    <text evidence="4">Functions in the N-end rule pathway of protein degradation where it conjugates Leu from its aminoacyl-tRNA to the N-termini of proteins containing an N-terminal aspartate or glutamate.</text>
</comment>
<keyword evidence="2 4" id="KW-0808">Transferase</keyword>
<dbReference type="RefSeq" id="WP_353439700.1">
    <property type="nucleotide sequence ID" value="NZ_CP099959.1"/>
</dbReference>
<gene>
    <name evidence="4" type="primary">bpt</name>
    <name evidence="7" type="ORF">NKE59_04010</name>
</gene>
<comment type="catalytic activity">
    <reaction evidence="4">
        <text>N-terminal L-aspartyl-[protein] + L-leucyl-tRNA(Leu) = N-terminal L-leucyl-L-aspartyl-[protein] + tRNA(Leu) + H(+)</text>
        <dbReference type="Rhea" id="RHEA:50420"/>
        <dbReference type="Rhea" id="RHEA-COMP:9613"/>
        <dbReference type="Rhea" id="RHEA-COMP:9622"/>
        <dbReference type="Rhea" id="RHEA-COMP:12669"/>
        <dbReference type="Rhea" id="RHEA-COMP:12674"/>
        <dbReference type="ChEBI" id="CHEBI:15378"/>
        <dbReference type="ChEBI" id="CHEBI:64720"/>
        <dbReference type="ChEBI" id="CHEBI:78442"/>
        <dbReference type="ChEBI" id="CHEBI:78494"/>
        <dbReference type="ChEBI" id="CHEBI:133042"/>
        <dbReference type="EC" id="2.3.2.29"/>
    </reaction>
</comment>
<evidence type="ECO:0000259" key="6">
    <source>
        <dbReference type="Pfam" id="PF04377"/>
    </source>
</evidence>
<dbReference type="EMBL" id="CP099959">
    <property type="protein sequence ID" value="XCC58459.1"/>
    <property type="molecule type" value="Genomic_DNA"/>
</dbReference>
<evidence type="ECO:0000259" key="5">
    <source>
        <dbReference type="Pfam" id="PF04376"/>
    </source>
</evidence>
<dbReference type="PIRSF" id="PIRSF037208">
    <property type="entry name" value="ATE_pro_prd"/>
    <property type="match status" value="1"/>
</dbReference>
<dbReference type="AlphaFoldDB" id="A0AAU8A478"/>
<proteinExistence type="inferred from homology"/>
<dbReference type="NCBIfam" id="NF002342">
    <property type="entry name" value="PRK01305.1-3"/>
    <property type="match status" value="1"/>
</dbReference>
<evidence type="ECO:0000256" key="3">
    <source>
        <dbReference type="ARBA" id="ARBA00023315"/>
    </source>
</evidence>
<feature type="domain" description="N-end aminoacyl transferase N-terminal" evidence="5">
    <location>
        <begin position="20"/>
        <end position="90"/>
    </location>
</feature>